<dbReference type="EMBL" id="MU167563">
    <property type="protein sequence ID" value="KAG0139558.1"/>
    <property type="molecule type" value="Genomic_DNA"/>
</dbReference>
<dbReference type="OrthoDB" id="10251744at2759"/>
<proteinExistence type="inferred from homology"/>
<evidence type="ECO:0000259" key="8">
    <source>
        <dbReference type="Pfam" id="PF05916"/>
    </source>
</evidence>
<dbReference type="Gene3D" id="1.20.58.2050">
    <property type="match status" value="1"/>
</dbReference>
<comment type="caution">
    <text evidence="10">The sequence shown here is derived from an EMBL/GenBank/DDBJ whole genome shotgun (WGS) entry which is preliminary data.</text>
</comment>
<gene>
    <name evidence="10" type="ORF">CROQUDRAFT_54538</name>
</gene>
<dbReference type="InterPro" id="IPR036224">
    <property type="entry name" value="GINS_bundle-like_dom_sf"/>
</dbReference>
<evidence type="ECO:0000313" key="10">
    <source>
        <dbReference type="EMBL" id="KAG0139558.1"/>
    </source>
</evidence>
<protein>
    <recommendedName>
        <fullName evidence="3 6">DNA replication complex GINS protein PSF3</fullName>
    </recommendedName>
</protein>
<evidence type="ECO:0000256" key="1">
    <source>
        <dbReference type="ARBA" id="ARBA00004123"/>
    </source>
</evidence>
<evidence type="ECO:0000256" key="7">
    <source>
        <dbReference type="SAM" id="MobiDB-lite"/>
    </source>
</evidence>
<name>A0A9P6N5Y1_9BASI</name>
<evidence type="ECO:0000259" key="9">
    <source>
        <dbReference type="Pfam" id="PF22466"/>
    </source>
</evidence>
<evidence type="ECO:0000313" key="11">
    <source>
        <dbReference type="Proteomes" id="UP000886653"/>
    </source>
</evidence>
<dbReference type="SUPFAM" id="SSF158573">
    <property type="entry name" value="GINS helical bundle-like"/>
    <property type="match status" value="1"/>
</dbReference>
<feature type="domain" description="GINS subunit" evidence="8">
    <location>
        <begin position="72"/>
        <end position="172"/>
    </location>
</feature>
<reference evidence="10" key="1">
    <citation type="submission" date="2013-11" db="EMBL/GenBank/DDBJ databases">
        <title>Genome sequence of the fusiform rust pathogen reveals effectors for host alternation and coevolution with pine.</title>
        <authorList>
            <consortium name="DOE Joint Genome Institute"/>
            <person name="Smith K."/>
            <person name="Pendleton A."/>
            <person name="Kubisiak T."/>
            <person name="Anderson C."/>
            <person name="Salamov A."/>
            <person name="Aerts A."/>
            <person name="Riley R."/>
            <person name="Clum A."/>
            <person name="Lindquist E."/>
            <person name="Ence D."/>
            <person name="Campbell M."/>
            <person name="Kronenberg Z."/>
            <person name="Feau N."/>
            <person name="Dhillon B."/>
            <person name="Hamelin R."/>
            <person name="Burleigh J."/>
            <person name="Smith J."/>
            <person name="Yandell M."/>
            <person name="Nelson C."/>
            <person name="Grigoriev I."/>
            <person name="Davis J."/>
        </authorList>
    </citation>
    <scope>NUCLEOTIDE SEQUENCE</scope>
    <source>
        <strain evidence="10">G11</strain>
    </source>
</reference>
<dbReference type="GO" id="GO:0000811">
    <property type="term" value="C:GINS complex"/>
    <property type="evidence" value="ECO:0007669"/>
    <property type="project" value="UniProtKB-UniRule"/>
</dbReference>
<sequence>MEDYYSLDQLLAESQKIPCIFNVKIPNMGHLEGTHQRDIQPHSPIELPYWLTSLLLVDEQEYLSVQMPKAFDPRVRNALSASARSVNLRTLAAGAGGAWIEDSPLRVILFNTLKNRLEDIMDLAARPPAGGQENARASTSMETDEFVNGLDEWEKEILRVGQETTKKMKRWEASKSA</sequence>
<keyword evidence="11" id="KW-1185">Reference proteome</keyword>
<dbReference type="PANTHER" id="PTHR22768:SF0">
    <property type="entry name" value="DNA REPLICATION COMPLEX GINS PROTEIN PSF3"/>
    <property type="match status" value="1"/>
</dbReference>
<dbReference type="Proteomes" id="UP000886653">
    <property type="component" value="Unassembled WGS sequence"/>
</dbReference>
<dbReference type="PANTHER" id="PTHR22768">
    <property type="entry name" value="DNA REPLICATION COMPLEX GINS PROTEIN PSF3"/>
    <property type="match status" value="1"/>
</dbReference>
<dbReference type="InterPro" id="IPR038437">
    <property type="entry name" value="GINS_Psf3_sf"/>
</dbReference>
<evidence type="ECO:0000256" key="3">
    <source>
        <dbReference type="ARBA" id="ARBA00015140"/>
    </source>
</evidence>
<dbReference type="CDD" id="cd11713">
    <property type="entry name" value="GINS_A_psf3"/>
    <property type="match status" value="1"/>
</dbReference>
<dbReference type="AlphaFoldDB" id="A0A9P6N5Y1"/>
<evidence type="ECO:0000256" key="5">
    <source>
        <dbReference type="ARBA" id="ARBA00023242"/>
    </source>
</evidence>
<dbReference type="Pfam" id="PF05916">
    <property type="entry name" value="Sld5"/>
    <property type="match status" value="1"/>
</dbReference>
<dbReference type="InterPro" id="IPR010492">
    <property type="entry name" value="GINS_Psf3"/>
</dbReference>
<evidence type="ECO:0000256" key="6">
    <source>
        <dbReference type="RuleBase" id="RU367161"/>
    </source>
</evidence>
<keyword evidence="5 6" id="KW-0539">Nucleus</keyword>
<feature type="domain" description="DNA replication complex GINS protein PSF3 N-terminal" evidence="9">
    <location>
        <begin position="5"/>
        <end position="57"/>
    </location>
</feature>
<feature type="region of interest" description="Disordered" evidence="7">
    <location>
        <begin position="126"/>
        <end position="146"/>
    </location>
</feature>
<comment type="subunit">
    <text evidence="6">Component of the GINS complex.</text>
</comment>
<comment type="similarity">
    <text evidence="2 6">Belongs to the GINS3/PSF3 family.</text>
</comment>
<comment type="function">
    <text evidence="6">The GINS complex plays an essential role in the initiation of DNA replication.</text>
</comment>
<dbReference type="SUPFAM" id="SSF160059">
    <property type="entry name" value="PriA/YqbF domain"/>
    <property type="match status" value="1"/>
</dbReference>
<dbReference type="Pfam" id="PF22466">
    <property type="entry name" value="PSF3_N"/>
    <property type="match status" value="1"/>
</dbReference>
<keyword evidence="4 6" id="KW-0235">DNA replication</keyword>
<organism evidence="10 11">
    <name type="scientific">Cronartium quercuum f. sp. fusiforme G11</name>
    <dbReference type="NCBI Taxonomy" id="708437"/>
    <lineage>
        <taxon>Eukaryota</taxon>
        <taxon>Fungi</taxon>
        <taxon>Dikarya</taxon>
        <taxon>Basidiomycota</taxon>
        <taxon>Pucciniomycotina</taxon>
        <taxon>Pucciniomycetes</taxon>
        <taxon>Pucciniales</taxon>
        <taxon>Coleosporiaceae</taxon>
        <taxon>Cronartium</taxon>
    </lineage>
</organism>
<dbReference type="InterPro" id="IPR055221">
    <property type="entry name" value="PSF3_N"/>
</dbReference>
<comment type="subcellular location">
    <subcellularLocation>
        <location evidence="1 6">Nucleus</location>
    </subcellularLocation>
</comment>
<evidence type="ECO:0000256" key="4">
    <source>
        <dbReference type="ARBA" id="ARBA00022705"/>
    </source>
</evidence>
<accession>A0A9P6N5Y1</accession>
<dbReference type="InterPro" id="IPR021151">
    <property type="entry name" value="GINS_A"/>
</dbReference>
<evidence type="ECO:0000256" key="2">
    <source>
        <dbReference type="ARBA" id="ARBA00006343"/>
    </source>
</evidence>
<dbReference type="CDD" id="cd21693">
    <property type="entry name" value="GINS_B_Psf3"/>
    <property type="match status" value="1"/>
</dbReference>
<dbReference type="GO" id="GO:1902975">
    <property type="term" value="P:mitotic DNA replication initiation"/>
    <property type="evidence" value="ECO:0007669"/>
    <property type="project" value="TreeGrafter"/>
</dbReference>